<protein>
    <submittedName>
        <fullName evidence="2">Uncharacterized protein</fullName>
    </submittedName>
</protein>
<organism evidence="2 3">
    <name type="scientific">Phialemonium thermophilum</name>
    <dbReference type="NCBI Taxonomy" id="223376"/>
    <lineage>
        <taxon>Eukaryota</taxon>
        <taxon>Fungi</taxon>
        <taxon>Dikarya</taxon>
        <taxon>Ascomycota</taxon>
        <taxon>Pezizomycotina</taxon>
        <taxon>Sordariomycetes</taxon>
        <taxon>Sordariomycetidae</taxon>
        <taxon>Cephalothecales</taxon>
        <taxon>Cephalothecaceae</taxon>
        <taxon>Phialemonium</taxon>
    </lineage>
</organism>
<reference evidence="2 3" key="1">
    <citation type="journal article" date="2024" name="Commun. Biol.">
        <title>Comparative genomic analysis of thermophilic fungi reveals convergent evolutionary adaptations and gene losses.</title>
        <authorList>
            <person name="Steindorff A.S."/>
            <person name="Aguilar-Pontes M.V."/>
            <person name="Robinson A.J."/>
            <person name="Andreopoulos B."/>
            <person name="LaButti K."/>
            <person name="Kuo A."/>
            <person name="Mondo S."/>
            <person name="Riley R."/>
            <person name="Otillar R."/>
            <person name="Haridas S."/>
            <person name="Lipzen A."/>
            <person name="Grimwood J."/>
            <person name="Schmutz J."/>
            <person name="Clum A."/>
            <person name="Reid I.D."/>
            <person name="Moisan M.C."/>
            <person name="Butler G."/>
            <person name="Nguyen T.T.M."/>
            <person name="Dewar K."/>
            <person name="Conant G."/>
            <person name="Drula E."/>
            <person name="Henrissat B."/>
            <person name="Hansel C."/>
            <person name="Singer S."/>
            <person name="Hutchinson M.I."/>
            <person name="de Vries R.P."/>
            <person name="Natvig D.O."/>
            <person name="Powell A.J."/>
            <person name="Tsang A."/>
            <person name="Grigoriev I.V."/>
        </authorList>
    </citation>
    <scope>NUCLEOTIDE SEQUENCE [LARGE SCALE GENOMIC DNA]</scope>
    <source>
        <strain evidence="2 3">ATCC 24622</strain>
    </source>
</reference>
<gene>
    <name evidence="2" type="ORF">VTK73DRAFT_4738</name>
</gene>
<sequence length="102" mass="11347">MSEPSSLPYERNHQPHEQPDLPRCDTVYMVYMRVRVSAAMVQGVVYEGVAAGLGGDEGEGLFSGYRFWISARVPMRNRLISMVEVGWRSPGDGPSAPSWSWG</sequence>
<dbReference type="Proteomes" id="UP001586593">
    <property type="component" value="Unassembled WGS sequence"/>
</dbReference>
<accession>A0ABR3V752</accession>
<dbReference type="EMBL" id="JAZHXJ010002673">
    <property type="protein sequence ID" value="KAL1837296.1"/>
    <property type="molecule type" value="Genomic_DNA"/>
</dbReference>
<comment type="caution">
    <text evidence="2">The sequence shown here is derived from an EMBL/GenBank/DDBJ whole genome shotgun (WGS) entry which is preliminary data.</text>
</comment>
<name>A0ABR3V752_9PEZI</name>
<evidence type="ECO:0000313" key="3">
    <source>
        <dbReference type="Proteomes" id="UP001586593"/>
    </source>
</evidence>
<feature type="region of interest" description="Disordered" evidence="1">
    <location>
        <begin position="1"/>
        <end position="21"/>
    </location>
</feature>
<evidence type="ECO:0000313" key="2">
    <source>
        <dbReference type="EMBL" id="KAL1837296.1"/>
    </source>
</evidence>
<feature type="compositionally biased region" description="Basic and acidic residues" evidence="1">
    <location>
        <begin position="10"/>
        <end position="21"/>
    </location>
</feature>
<evidence type="ECO:0000256" key="1">
    <source>
        <dbReference type="SAM" id="MobiDB-lite"/>
    </source>
</evidence>
<proteinExistence type="predicted"/>
<keyword evidence="3" id="KW-1185">Reference proteome</keyword>